<feature type="region of interest" description="Disordered" evidence="16">
    <location>
        <begin position="1026"/>
        <end position="1196"/>
    </location>
</feature>
<dbReference type="FunFam" id="1.20.1640.10:FF:000010">
    <property type="entry name" value="NPC intracellular cholesterol transporter 1"/>
    <property type="match status" value="1"/>
</dbReference>
<feature type="compositionally biased region" description="Acidic residues" evidence="16">
    <location>
        <begin position="1129"/>
        <end position="1145"/>
    </location>
</feature>
<feature type="compositionally biased region" description="Basic and acidic residues" evidence="16">
    <location>
        <begin position="1111"/>
        <end position="1122"/>
    </location>
</feature>
<reference evidence="19" key="1">
    <citation type="submission" date="2022-08" db="UniProtKB">
        <authorList>
            <consortium name="EnsemblMetazoa"/>
        </authorList>
    </citation>
    <scope>IDENTIFICATION</scope>
</reference>
<evidence type="ECO:0000256" key="14">
    <source>
        <dbReference type="ARBA" id="ARBA00023221"/>
    </source>
</evidence>
<evidence type="ECO:0000256" key="8">
    <source>
        <dbReference type="ARBA" id="ARBA00023055"/>
    </source>
</evidence>
<sequence>MKTRDSESLVKVLNKNVALAANFLSRCPSCMANLVRHMCDFTCSPQQSSFMKVVSTEEVDQQEGESEKADATTAAAPSPKEYITKIDIHITQQYLNGTFESCNQVSVPSTGQLALDLMCGDWGASRCSAKKWFFYMGDAENNLYVPFQIDYVAHSSPNETIDGYLPWNPRIVPCSEKLDANTPACSCVDCEASCPKPPAPPGPPQPFVIYGMDGYAVVMFVVFVVCSGLFLIGACFCHSSTGTGGGSGSGASATWDGEQELRPHPSGVGAADDDDDESGYFERLGAKTETALEHFFTAWGTTCAKHPWLVLLGGLLFIVAMGMGINFLRVTTNPVELWASPYSRSRVERDESCCFFLGGLSDMPAVRAFALYAGMALLIDFILQITCFVSLLALDTIRQTDNRLDVLCFLRGSKKDMPGNIGEGLLYKFFKSIYVPFVMRKPVRVAVMIVFFGWLCSSIAVAPHIDIGLDQELSMPGDSFVLKYFRYLQQYLSIGPPVYFVVKNGLNYSTMNDQNLICGGQYCNLDSLSTQLYIASKQPQSTYLARPASSWLDDYIDWSAAPGCCKQWNNGSFCPHQKSACGACNISMTAQKRPVESSFRQYVSFFLEDNPDEACAKAGHAAYGSGVKYRPDALAPLYNDVGASYFMAYHTILKSSSDYYEALRSARKISANITSTIHANLRLQGRSEADIQQIEVFPYSVFYVFYEQYLTMWPDTLKSMGISVLAIFIVTFLLMGFDIHSSLVVVITITMIVINIGGLMYHWSISLNAVSLVNLVMAVGISVEFCSHLVHSFAMSVEETREKRAADALTKMGSSVFSGITLTKFGGILVLGFAHSQIFQVFYFRMYLGIVLYGAAHGLVFLPVLLSYIGVMHRRRRSNNDASNVPHHPSANEIDEEQNMEQDAAYYDDRQSPNYHHHHSYHDDDDDDDTEHANLQRAEPPTNHPVVRAEQEIRSAGGRPHWPAGAASSRAGYSGARAVSSGRAQAGPSQQQQQQQQRTTLEVHAQHDLPPGEDTEELTEPLLQQASPGRQCAPHGSLKEAPKHQPATVTAVVAASSSTAPQEQTASKAPTAPPTTTKLSPSSSISSSSLSSKTSKASKTSNRHRLRKSRSKDAQTEIEHPKAPLVVAEDSEDLDGEEDEEEEEEQERKKGEAMAESPNNSNSAATYRGEDQRTLKSSGSSSRSTIVHRGRNGEIT</sequence>
<evidence type="ECO:0000256" key="15">
    <source>
        <dbReference type="ARBA" id="ARBA00034049"/>
    </source>
</evidence>
<feature type="transmembrane region" description="Helical" evidence="17">
    <location>
        <begin position="308"/>
        <end position="328"/>
    </location>
</feature>
<keyword evidence="6" id="KW-0732">Signal</keyword>
<comment type="subcellular location">
    <subcellularLocation>
        <location evidence="1">Endomembrane system</location>
        <topology evidence="1">Multi-pass membrane protein</topology>
    </subcellularLocation>
</comment>
<accession>A0A8W7PED5</accession>
<dbReference type="PANTHER" id="PTHR45727:SF2">
    <property type="entry name" value="NPC INTRACELLULAR CHOLESTEROL TRANSPORTER 1"/>
    <property type="match status" value="1"/>
</dbReference>
<evidence type="ECO:0000256" key="2">
    <source>
        <dbReference type="ARBA" id="ARBA00005585"/>
    </source>
</evidence>
<feature type="transmembrane region" description="Helical" evidence="17">
    <location>
        <begin position="744"/>
        <end position="763"/>
    </location>
</feature>
<keyword evidence="5 17" id="KW-0812">Transmembrane</keyword>
<keyword evidence="11" id="KW-1015">Disulfide bond</keyword>
<feature type="compositionally biased region" description="Low complexity" evidence="16">
    <location>
        <begin position="1047"/>
        <end position="1100"/>
    </location>
</feature>
<dbReference type="GO" id="GO:0015918">
    <property type="term" value="P:sterol transport"/>
    <property type="evidence" value="ECO:0007669"/>
    <property type="project" value="TreeGrafter"/>
</dbReference>
<keyword evidence="4" id="KW-0153">Cholesterol metabolism</keyword>
<dbReference type="GO" id="GO:0008203">
    <property type="term" value="P:cholesterol metabolic process"/>
    <property type="evidence" value="ECO:0007669"/>
    <property type="project" value="UniProtKB-KW"/>
</dbReference>
<feature type="transmembrane region" description="Helical" evidence="17">
    <location>
        <begin position="769"/>
        <end position="794"/>
    </location>
</feature>
<feature type="transmembrane region" description="Helical" evidence="17">
    <location>
        <begin position="445"/>
        <end position="465"/>
    </location>
</feature>
<keyword evidence="10 17" id="KW-0472">Membrane</keyword>
<comment type="catalytic activity">
    <reaction evidence="15">
        <text>cholesterol(in) = cholesterol(out)</text>
        <dbReference type="Rhea" id="RHEA:39747"/>
        <dbReference type="ChEBI" id="CHEBI:16113"/>
    </reaction>
</comment>
<dbReference type="Gene3D" id="1.20.1640.10">
    <property type="entry name" value="Multidrug efflux transporter AcrB transmembrane domain"/>
    <property type="match status" value="1"/>
</dbReference>
<feature type="region of interest" description="Disordered" evidence="16">
    <location>
        <begin position="56"/>
        <end position="76"/>
    </location>
</feature>
<dbReference type="Pfam" id="PF12349">
    <property type="entry name" value="Sterol-sensing"/>
    <property type="match status" value="1"/>
</dbReference>
<dbReference type="Proteomes" id="UP000075882">
    <property type="component" value="Unassembled WGS sequence"/>
</dbReference>
<feature type="compositionally biased region" description="Basic residues" evidence="16">
    <location>
        <begin position="1101"/>
        <end position="1110"/>
    </location>
</feature>
<feature type="region of interest" description="Disordered" evidence="16">
    <location>
        <begin position="878"/>
        <end position="898"/>
    </location>
</feature>
<evidence type="ECO:0000256" key="17">
    <source>
        <dbReference type="SAM" id="Phobius"/>
    </source>
</evidence>
<dbReference type="GO" id="GO:0030299">
    <property type="term" value="P:intestinal cholesterol absorption"/>
    <property type="evidence" value="ECO:0007669"/>
    <property type="project" value="TreeGrafter"/>
</dbReference>
<keyword evidence="8" id="KW-0445">Lipid transport</keyword>
<dbReference type="GO" id="GO:0005886">
    <property type="term" value="C:plasma membrane"/>
    <property type="evidence" value="ECO:0007669"/>
    <property type="project" value="TreeGrafter"/>
</dbReference>
<feature type="transmembrane region" description="Helical" evidence="17">
    <location>
        <begin position="369"/>
        <end position="394"/>
    </location>
</feature>
<dbReference type="InterPro" id="IPR053958">
    <property type="entry name" value="HMGCR/SNAP/NPC1-like_SSD"/>
</dbReference>
<evidence type="ECO:0000256" key="16">
    <source>
        <dbReference type="SAM" id="MobiDB-lite"/>
    </source>
</evidence>
<dbReference type="PANTHER" id="PTHR45727">
    <property type="entry name" value="NPC INTRACELLULAR CHOLESTEROL TRANSPORTER 1"/>
    <property type="match status" value="1"/>
</dbReference>
<evidence type="ECO:0000256" key="1">
    <source>
        <dbReference type="ARBA" id="ARBA00004127"/>
    </source>
</evidence>
<dbReference type="GO" id="GO:0015485">
    <property type="term" value="F:cholesterol binding"/>
    <property type="evidence" value="ECO:0007669"/>
    <property type="project" value="TreeGrafter"/>
</dbReference>
<evidence type="ECO:0000256" key="3">
    <source>
        <dbReference type="ARBA" id="ARBA00022448"/>
    </source>
</evidence>
<dbReference type="VEuPathDB" id="VectorBase:ACON2_038612"/>
<dbReference type="PROSITE" id="PS50156">
    <property type="entry name" value="SSD"/>
    <property type="match status" value="1"/>
</dbReference>
<keyword evidence="12" id="KW-1207">Sterol metabolism</keyword>
<keyword evidence="7 17" id="KW-1133">Transmembrane helix</keyword>
<keyword evidence="14" id="KW-0753">Steroid metabolism</keyword>
<evidence type="ECO:0000256" key="13">
    <source>
        <dbReference type="ARBA" id="ARBA00023180"/>
    </source>
</evidence>
<name>A0A8W7PED5_ANOCL</name>
<feature type="transmembrane region" description="Helical" evidence="17">
    <location>
        <begin position="214"/>
        <end position="237"/>
    </location>
</feature>
<evidence type="ECO:0000256" key="12">
    <source>
        <dbReference type="ARBA" id="ARBA00023166"/>
    </source>
</evidence>
<dbReference type="AlphaFoldDB" id="A0A8W7PED5"/>
<dbReference type="GO" id="GO:0042632">
    <property type="term" value="P:cholesterol homeostasis"/>
    <property type="evidence" value="ECO:0007669"/>
    <property type="project" value="TreeGrafter"/>
</dbReference>
<keyword evidence="13" id="KW-0325">Glycoprotein</keyword>
<evidence type="ECO:0000313" key="19">
    <source>
        <dbReference type="EnsemblMetazoa" id="ACOM030477-PA.1"/>
    </source>
</evidence>
<dbReference type="GO" id="GO:0012505">
    <property type="term" value="C:endomembrane system"/>
    <property type="evidence" value="ECO:0007669"/>
    <property type="project" value="UniProtKB-SubCell"/>
</dbReference>
<comment type="similarity">
    <text evidence="2">Belongs to the patched family.</text>
</comment>
<feature type="domain" description="SSD" evidence="18">
    <location>
        <begin position="355"/>
        <end position="394"/>
    </location>
</feature>
<organism evidence="19">
    <name type="scientific">Anopheles coluzzii</name>
    <name type="common">African malaria mosquito</name>
    <dbReference type="NCBI Taxonomy" id="1518534"/>
    <lineage>
        <taxon>Eukaryota</taxon>
        <taxon>Metazoa</taxon>
        <taxon>Ecdysozoa</taxon>
        <taxon>Arthropoda</taxon>
        <taxon>Hexapoda</taxon>
        <taxon>Insecta</taxon>
        <taxon>Pterygota</taxon>
        <taxon>Neoptera</taxon>
        <taxon>Endopterygota</taxon>
        <taxon>Diptera</taxon>
        <taxon>Nematocera</taxon>
        <taxon>Culicoidea</taxon>
        <taxon>Culicidae</taxon>
        <taxon>Anophelinae</taxon>
        <taxon>Anopheles</taxon>
    </lineage>
</organism>
<feature type="transmembrane region" description="Helical" evidence="17">
    <location>
        <begin position="720"/>
        <end position="737"/>
    </location>
</feature>
<feature type="region of interest" description="Disordered" evidence="16">
    <location>
        <begin position="910"/>
        <end position="1002"/>
    </location>
</feature>
<evidence type="ECO:0000256" key="6">
    <source>
        <dbReference type="ARBA" id="ARBA00022729"/>
    </source>
</evidence>
<evidence type="ECO:0000256" key="5">
    <source>
        <dbReference type="ARBA" id="ARBA00022692"/>
    </source>
</evidence>
<dbReference type="SUPFAM" id="SSF82866">
    <property type="entry name" value="Multidrug efflux transporter AcrB transmembrane domain"/>
    <property type="match status" value="1"/>
</dbReference>
<protein>
    <recommendedName>
        <fullName evidence="18">SSD domain-containing protein</fullName>
    </recommendedName>
</protein>
<evidence type="ECO:0000259" key="18">
    <source>
        <dbReference type="PROSITE" id="PS50156"/>
    </source>
</evidence>
<dbReference type="InterPro" id="IPR000731">
    <property type="entry name" value="SSD"/>
</dbReference>
<evidence type="ECO:0000256" key="11">
    <source>
        <dbReference type="ARBA" id="ARBA00023157"/>
    </source>
</evidence>
<feature type="transmembrane region" description="Helical" evidence="17">
    <location>
        <begin position="846"/>
        <end position="869"/>
    </location>
</feature>
<evidence type="ECO:0000256" key="10">
    <source>
        <dbReference type="ARBA" id="ARBA00023136"/>
    </source>
</evidence>
<feature type="region of interest" description="Disordered" evidence="16">
    <location>
        <begin position="247"/>
        <end position="276"/>
    </location>
</feature>
<dbReference type="Pfam" id="PF16414">
    <property type="entry name" value="NPC1_N"/>
    <property type="match status" value="1"/>
</dbReference>
<evidence type="ECO:0000256" key="7">
    <source>
        <dbReference type="ARBA" id="ARBA00022989"/>
    </source>
</evidence>
<keyword evidence="9" id="KW-0443">Lipid metabolism</keyword>
<evidence type="ECO:0000256" key="9">
    <source>
        <dbReference type="ARBA" id="ARBA00023098"/>
    </source>
</evidence>
<feature type="compositionally biased region" description="Low complexity" evidence="16">
    <location>
        <begin position="964"/>
        <end position="997"/>
    </location>
</feature>
<feature type="transmembrane region" description="Helical" evidence="17">
    <location>
        <begin position="815"/>
        <end position="834"/>
    </location>
</feature>
<proteinExistence type="inferred from homology"/>
<dbReference type="EnsemblMetazoa" id="ACOM030477-RA">
    <property type="protein sequence ID" value="ACOM030477-PA.1"/>
    <property type="gene ID" value="ACOM030477"/>
</dbReference>
<dbReference type="InterPro" id="IPR032190">
    <property type="entry name" value="NPC1_N"/>
</dbReference>
<keyword evidence="3" id="KW-0813">Transport</keyword>
<evidence type="ECO:0000256" key="4">
    <source>
        <dbReference type="ARBA" id="ARBA00022548"/>
    </source>
</evidence>